<dbReference type="GO" id="GO:0051539">
    <property type="term" value="F:4 iron, 4 sulfur cluster binding"/>
    <property type="evidence" value="ECO:0007669"/>
    <property type="project" value="UniProtKB-KW"/>
</dbReference>
<dbReference type="SUPFAM" id="SSF56672">
    <property type="entry name" value="DNA/RNA polymerases"/>
    <property type="match status" value="1"/>
</dbReference>
<dbReference type="WBParaSite" id="TCNE_0000470801-mRNA-1">
    <property type="protein sequence ID" value="TCNE_0000470801-mRNA-1"/>
    <property type="gene ID" value="TCNE_0000470801"/>
</dbReference>
<dbReference type="EC" id="2.7.7.7" evidence="1"/>
<dbReference type="GO" id="GO:0008622">
    <property type="term" value="C:epsilon DNA polymerase complex"/>
    <property type="evidence" value="ECO:0007669"/>
    <property type="project" value="InterPro"/>
</dbReference>
<comment type="cofactor">
    <cofactor evidence="1">
        <name>[4Fe-4S] cluster</name>
        <dbReference type="ChEBI" id="CHEBI:49883"/>
    </cofactor>
</comment>
<comment type="catalytic activity">
    <reaction evidence="1">
        <text>DNA(n) + a 2'-deoxyribonucleoside 5'-triphosphate = DNA(n+1) + diphosphate</text>
        <dbReference type="Rhea" id="RHEA:22508"/>
        <dbReference type="Rhea" id="RHEA-COMP:17339"/>
        <dbReference type="Rhea" id="RHEA-COMP:17340"/>
        <dbReference type="ChEBI" id="CHEBI:33019"/>
        <dbReference type="ChEBI" id="CHEBI:61560"/>
        <dbReference type="ChEBI" id="CHEBI:173112"/>
        <dbReference type="EC" id="2.7.7.7"/>
    </reaction>
</comment>
<keyword evidence="1" id="KW-0539">Nucleus</keyword>
<evidence type="ECO:0000313" key="2">
    <source>
        <dbReference type="EMBL" id="VDM31842.1"/>
    </source>
</evidence>
<keyword evidence="1" id="KW-0239">DNA-directed DNA polymerase</keyword>
<keyword evidence="1" id="KW-0862">Zinc</keyword>
<protein>
    <recommendedName>
        <fullName evidence="1">DNA polymerase epsilon catalytic subunit</fullName>
        <ecNumber evidence="1">2.7.7.7</ecNumber>
    </recommendedName>
</protein>
<keyword evidence="1" id="KW-0411">Iron-sulfur</keyword>
<keyword evidence="1" id="KW-0238">DNA-binding</keyword>
<dbReference type="Gene3D" id="1.10.287.690">
    <property type="entry name" value="Helix hairpin bin"/>
    <property type="match status" value="1"/>
</dbReference>
<accession>A0A183U888</accession>
<keyword evidence="1" id="KW-0004">4Fe-4S</keyword>
<dbReference type="EMBL" id="UYWY01008735">
    <property type="protein sequence ID" value="VDM31842.1"/>
    <property type="molecule type" value="Genomic_DNA"/>
</dbReference>
<dbReference type="GO" id="GO:0006272">
    <property type="term" value="P:leading strand elongation"/>
    <property type="evidence" value="ECO:0007669"/>
    <property type="project" value="TreeGrafter"/>
</dbReference>
<gene>
    <name evidence="2" type="ORF">TCNE_LOCUS4709</name>
</gene>
<keyword evidence="1" id="KW-0808">Transferase</keyword>
<evidence type="ECO:0000256" key="1">
    <source>
        <dbReference type="RuleBase" id="RU365029"/>
    </source>
</evidence>
<keyword evidence="1" id="KW-0479">Metal-binding</keyword>
<dbReference type="GO" id="GO:0000278">
    <property type="term" value="P:mitotic cell cycle"/>
    <property type="evidence" value="ECO:0007669"/>
    <property type="project" value="TreeGrafter"/>
</dbReference>
<sequence>MEWTVWGFSGEIAELALRRLIGELLEMTNEVPEDDMNALKSAQGRVVLYESLQLAHKCILNSFYGYVMRKGFFSLIFLQRLHPSFVCLNNLKVRV</sequence>
<dbReference type="GO" id="GO:0006297">
    <property type="term" value="P:nucleotide-excision repair, DNA gap filling"/>
    <property type="evidence" value="ECO:0007669"/>
    <property type="project" value="TreeGrafter"/>
</dbReference>
<dbReference type="GO" id="GO:0003677">
    <property type="term" value="F:DNA binding"/>
    <property type="evidence" value="ECO:0007669"/>
    <property type="project" value="UniProtKB-KW"/>
</dbReference>
<dbReference type="Proteomes" id="UP000050794">
    <property type="component" value="Unassembled WGS sequence"/>
</dbReference>
<comment type="subcellular location">
    <subcellularLocation>
        <location evidence="1">Nucleus</location>
    </subcellularLocation>
</comment>
<dbReference type="InterPro" id="IPR029703">
    <property type="entry name" value="POL2"/>
</dbReference>
<keyword evidence="1" id="KW-0235">DNA replication</keyword>
<reference evidence="4" key="1">
    <citation type="submission" date="2016-06" db="UniProtKB">
        <authorList>
            <consortium name="WormBaseParasite"/>
        </authorList>
    </citation>
    <scope>IDENTIFICATION</scope>
</reference>
<keyword evidence="1" id="KW-0863">Zinc-finger</keyword>
<keyword evidence="1" id="KW-0408">Iron</keyword>
<dbReference type="GO" id="GO:0003887">
    <property type="term" value="F:DNA-directed DNA polymerase activity"/>
    <property type="evidence" value="ECO:0007669"/>
    <property type="project" value="UniProtKB-KW"/>
</dbReference>
<comment type="similarity">
    <text evidence="1">Belongs to the DNA polymerase type-B family.</text>
</comment>
<dbReference type="InterPro" id="IPR043502">
    <property type="entry name" value="DNA/RNA_pol_sf"/>
</dbReference>
<dbReference type="GO" id="GO:0045004">
    <property type="term" value="P:DNA replication proofreading"/>
    <property type="evidence" value="ECO:0007669"/>
    <property type="project" value="TreeGrafter"/>
</dbReference>
<reference evidence="2 3" key="2">
    <citation type="submission" date="2018-11" db="EMBL/GenBank/DDBJ databases">
        <authorList>
            <consortium name="Pathogen Informatics"/>
        </authorList>
    </citation>
    <scope>NUCLEOTIDE SEQUENCE [LARGE SCALE GENOMIC DNA]</scope>
</reference>
<keyword evidence="1" id="KW-0548">Nucleotidyltransferase</keyword>
<keyword evidence="3" id="KW-1185">Reference proteome</keyword>
<dbReference type="AlphaFoldDB" id="A0A183U888"/>
<name>A0A183U888_TOXCA</name>
<dbReference type="PANTHER" id="PTHR10670">
    <property type="entry name" value="DNA POLYMERASE EPSILON CATALYTIC SUBUNIT A"/>
    <property type="match status" value="1"/>
</dbReference>
<dbReference type="GO" id="GO:0006287">
    <property type="term" value="P:base-excision repair, gap-filling"/>
    <property type="evidence" value="ECO:0007669"/>
    <property type="project" value="TreeGrafter"/>
</dbReference>
<dbReference type="GO" id="GO:0008310">
    <property type="term" value="F:single-stranded DNA 3'-5' DNA exonuclease activity"/>
    <property type="evidence" value="ECO:0007669"/>
    <property type="project" value="TreeGrafter"/>
</dbReference>
<evidence type="ECO:0000313" key="4">
    <source>
        <dbReference type="WBParaSite" id="TCNE_0000470801-mRNA-1"/>
    </source>
</evidence>
<proteinExistence type="inferred from homology"/>
<comment type="function">
    <text evidence="1">DNA polymerase II participates in chromosomal DNA replication.</text>
</comment>
<dbReference type="GO" id="GO:0008270">
    <property type="term" value="F:zinc ion binding"/>
    <property type="evidence" value="ECO:0007669"/>
    <property type="project" value="UniProtKB-KW"/>
</dbReference>
<organism evidence="3 4">
    <name type="scientific">Toxocara canis</name>
    <name type="common">Canine roundworm</name>
    <dbReference type="NCBI Taxonomy" id="6265"/>
    <lineage>
        <taxon>Eukaryota</taxon>
        <taxon>Metazoa</taxon>
        <taxon>Ecdysozoa</taxon>
        <taxon>Nematoda</taxon>
        <taxon>Chromadorea</taxon>
        <taxon>Rhabditida</taxon>
        <taxon>Spirurina</taxon>
        <taxon>Ascaridomorpha</taxon>
        <taxon>Ascaridoidea</taxon>
        <taxon>Toxocaridae</taxon>
        <taxon>Toxocara</taxon>
    </lineage>
</organism>
<dbReference type="PANTHER" id="PTHR10670:SF0">
    <property type="entry name" value="DNA POLYMERASE EPSILON CATALYTIC SUBUNIT A"/>
    <property type="match status" value="1"/>
</dbReference>
<evidence type="ECO:0000313" key="3">
    <source>
        <dbReference type="Proteomes" id="UP000050794"/>
    </source>
</evidence>